<feature type="region of interest" description="Disordered" evidence="1">
    <location>
        <begin position="1"/>
        <end position="62"/>
    </location>
</feature>
<evidence type="ECO:0000256" key="1">
    <source>
        <dbReference type="SAM" id="MobiDB-lite"/>
    </source>
</evidence>
<dbReference type="Proteomes" id="UP000076842">
    <property type="component" value="Unassembled WGS sequence"/>
</dbReference>
<sequence>MATHGIVSPPSAAQGQSPHEQRTANPSNPAQGRRAPALGRSGTPPGPPDSLFEPSLPAIGDE</sequence>
<organism evidence="2 3">
    <name type="scientific">Calocera cornea HHB12733</name>
    <dbReference type="NCBI Taxonomy" id="1353952"/>
    <lineage>
        <taxon>Eukaryota</taxon>
        <taxon>Fungi</taxon>
        <taxon>Dikarya</taxon>
        <taxon>Basidiomycota</taxon>
        <taxon>Agaricomycotina</taxon>
        <taxon>Dacrymycetes</taxon>
        <taxon>Dacrymycetales</taxon>
        <taxon>Dacrymycetaceae</taxon>
        <taxon>Calocera</taxon>
    </lineage>
</organism>
<accession>A0A165CIQ4</accession>
<dbReference type="EMBL" id="KV424139">
    <property type="protein sequence ID" value="KZT50869.1"/>
    <property type="molecule type" value="Genomic_DNA"/>
</dbReference>
<dbReference type="AlphaFoldDB" id="A0A165CIQ4"/>
<gene>
    <name evidence="2" type="ORF">CALCODRAFT_504225</name>
</gene>
<protein>
    <submittedName>
        <fullName evidence="2">Uncharacterized protein</fullName>
    </submittedName>
</protein>
<dbReference type="InParanoid" id="A0A165CIQ4"/>
<keyword evidence="3" id="KW-1185">Reference proteome</keyword>
<name>A0A165CIQ4_9BASI</name>
<reference evidence="2 3" key="1">
    <citation type="journal article" date="2016" name="Mol. Biol. Evol.">
        <title>Comparative Genomics of Early-Diverging Mushroom-Forming Fungi Provides Insights into the Origins of Lignocellulose Decay Capabilities.</title>
        <authorList>
            <person name="Nagy L.G."/>
            <person name="Riley R."/>
            <person name="Tritt A."/>
            <person name="Adam C."/>
            <person name="Daum C."/>
            <person name="Floudas D."/>
            <person name="Sun H."/>
            <person name="Yadav J.S."/>
            <person name="Pangilinan J."/>
            <person name="Larsson K.H."/>
            <person name="Matsuura K."/>
            <person name="Barry K."/>
            <person name="Labutti K."/>
            <person name="Kuo R."/>
            <person name="Ohm R.A."/>
            <person name="Bhattacharya S.S."/>
            <person name="Shirouzu T."/>
            <person name="Yoshinaga Y."/>
            <person name="Martin F.M."/>
            <person name="Grigoriev I.V."/>
            <person name="Hibbett D.S."/>
        </authorList>
    </citation>
    <scope>NUCLEOTIDE SEQUENCE [LARGE SCALE GENOMIC DNA]</scope>
    <source>
        <strain evidence="2 3">HHB12733</strain>
    </source>
</reference>
<evidence type="ECO:0000313" key="3">
    <source>
        <dbReference type="Proteomes" id="UP000076842"/>
    </source>
</evidence>
<feature type="compositionally biased region" description="Polar residues" evidence="1">
    <location>
        <begin position="11"/>
        <end position="30"/>
    </location>
</feature>
<proteinExistence type="predicted"/>
<evidence type="ECO:0000313" key="2">
    <source>
        <dbReference type="EMBL" id="KZT50869.1"/>
    </source>
</evidence>